<organism evidence="2 3">
    <name type="scientific">Rhodopseudomonas palustris</name>
    <dbReference type="NCBI Taxonomy" id="1076"/>
    <lineage>
        <taxon>Bacteria</taxon>
        <taxon>Pseudomonadati</taxon>
        <taxon>Pseudomonadota</taxon>
        <taxon>Alphaproteobacteria</taxon>
        <taxon>Hyphomicrobiales</taxon>
        <taxon>Nitrobacteraceae</taxon>
        <taxon>Rhodopseudomonas</taxon>
    </lineage>
</organism>
<reference evidence="2" key="1">
    <citation type="submission" date="2020-07" db="EMBL/GenBank/DDBJ databases">
        <title>Huge and variable diversity of episymbiotic CPR bacteria and DPANN archaea in groundwater ecosystems.</title>
        <authorList>
            <person name="He C.Y."/>
            <person name="Keren R."/>
            <person name="Whittaker M."/>
            <person name="Farag I.F."/>
            <person name="Doudna J."/>
            <person name="Cate J.H.D."/>
            <person name="Banfield J.F."/>
        </authorList>
    </citation>
    <scope>NUCLEOTIDE SEQUENCE</scope>
    <source>
        <strain evidence="2">NC_groundwater_1818_Pr3_B-0.1um_66_35</strain>
    </source>
</reference>
<name>A0A933RYY4_RHOPL</name>
<comment type="caution">
    <text evidence="2">The sequence shown here is derived from an EMBL/GenBank/DDBJ whole genome shotgun (WGS) entry which is preliminary data.</text>
</comment>
<dbReference type="AlphaFoldDB" id="A0A933RYY4"/>
<accession>A0A933RYY4</accession>
<protein>
    <submittedName>
        <fullName evidence="2">Uncharacterized protein</fullName>
    </submittedName>
</protein>
<feature type="signal peptide" evidence="1">
    <location>
        <begin position="1"/>
        <end position="20"/>
    </location>
</feature>
<proteinExistence type="predicted"/>
<sequence length="123" mass="12775">MKTIVFVIGALLRCAGPALAQHVHQQGPNGGAMQDLAGVHVEMVASGRTISFNVYDESNKPIANNGFSGSALLTSGGERETLPLVPADNALKGEAKKDIQKGAAVMVTLKSADGRSGQARFRS</sequence>
<evidence type="ECO:0000313" key="2">
    <source>
        <dbReference type="EMBL" id="MBI5131276.1"/>
    </source>
</evidence>
<dbReference type="Proteomes" id="UP000782519">
    <property type="component" value="Unassembled WGS sequence"/>
</dbReference>
<dbReference type="EMBL" id="JACRJB010000052">
    <property type="protein sequence ID" value="MBI5131276.1"/>
    <property type="molecule type" value="Genomic_DNA"/>
</dbReference>
<evidence type="ECO:0000313" key="3">
    <source>
        <dbReference type="Proteomes" id="UP000782519"/>
    </source>
</evidence>
<keyword evidence="1" id="KW-0732">Signal</keyword>
<evidence type="ECO:0000256" key="1">
    <source>
        <dbReference type="SAM" id="SignalP"/>
    </source>
</evidence>
<gene>
    <name evidence="2" type="ORF">HZA66_17710</name>
</gene>
<feature type="chain" id="PRO_5036882863" evidence="1">
    <location>
        <begin position="21"/>
        <end position="123"/>
    </location>
</feature>